<protein>
    <submittedName>
        <fullName evidence="1">Uncharacterized protein</fullName>
    </submittedName>
</protein>
<organism evidence="1">
    <name type="scientific">hydrocarbon metagenome</name>
    <dbReference type="NCBI Taxonomy" id="938273"/>
    <lineage>
        <taxon>unclassified sequences</taxon>
        <taxon>metagenomes</taxon>
        <taxon>ecological metagenomes</taxon>
    </lineage>
</organism>
<proteinExistence type="predicted"/>
<reference evidence="1" key="1">
    <citation type="journal article" date="2015" name="Proc. Natl. Acad. Sci. U.S.A.">
        <title>Networks of energetic and metabolic interactions define dynamics in microbial communities.</title>
        <authorList>
            <person name="Embree M."/>
            <person name="Liu J.K."/>
            <person name="Al-Bassam M.M."/>
            <person name="Zengler K."/>
        </authorList>
    </citation>
    <scope>NUCLEOTIDE SEQUENCE</scope>
</reference>
<accession>A0A0W8FFD0</accession>
<gene>
    <name evidence="1" type="ORF">ASZ90_010691</name>
</gene>
<comment type="caution">
    <text evidence="1">The sequence shown here is derived from an EMBL/GenBank/DDBJ whole genome shotgun (WGS) entry which is preliminary data.</text>
</comment>
<sequence>MREQGRGGGVEIPVDICELQDDVIAVADLPWGCKRRYHSIRPPNQKNVRIAARRGEAAEEAQEEYTVSAF</sequence>
<evidence type="ECO:0000313" key="1">
    <source>
        <dbReference type="EMBL" id="KUG19592.1"/>
    </source>
</evidence>
<name>A0A0W8FFD0_9ZZZZ</name>
<dbReference type="EMBL" id="LNQE01001274">
    <property type="protein sequence ID" value="KUG19592.1"/>
    <property type="molecule type" value="Genomic_DNA"/>
</dbReference>
<dbReference type="AlphaFoldDB" id="A0A0W8FFD0"/>